<dbReference type="Gramene" id="TKW37514">
    <property type="protein sequence ID" value="TKW37514"/>
    <property type="gene ID" value="SEVIR_1G051450v2"/>
</dbReference>
<sequence>MLLLFVLRGVAGWSTPDPDLVFTISALETIDLDGCINR</sequence>
<organism evidence="1 2">
    <name type="scientific">Setaria viridis</name>
    <name type="common">Green bristlegrass</name>
    <name type="synonym">Setaria italica subsp. viridis</name>
    <dbReference type="NCBI Taxonomy" id="4556"/>
    <lineage>
        <taxon>Eukaryota</taxon>
        <taxon>Viridiplantae</taxon>
        <taxon>Streptophyta</taxon>
        <taxon>Embryophyta</taxon>
        <taxon>Tracheophyta</taxon>
        <taxon>Spermatophyta</taxon>
        <taxon>Magnoliopsida</taxon>
        <taxon>Liliopsida</taxon>
        <taxon>Poales</taxon>
        <taxon>Poaceae</taxon>
        <taxon>PACMAD clade</taxon>
        <taxon>Panicoideae</taxon>
        <taxon>Panicodae</taxon>
        <taxon>Paniceae</taxon>
        <taxon>Cenchrinae</taxon>
        <taxon>Setaria</taxon>
    </lineage>
</organism>
<keyword evidence="2" id="KW-1185">Reference proteome</keyword>
<reference evidence="1" key="1">
    <citation type="submission" date="2019-03" db="EMBL/GenBank/DDBJ databases">
        <title>WGS assembly of Setaria viridis.</title>
        <authorList>
            <person name="Huang P."/>
            <person name="Jenkins J."/>
            <person name="Grimwood J."/>
            <person name="Barry K."/>
            <person name="Healey A."/>
            <person name="Mamidi S."/>
            <person name="Sreedasyam A."/>
            <person name="Shu S."/>
            <person name="Feldman M."/>
            <person name="Wu J."/>
            <person name="Yu Y."/>
            <person name="Chen C."/>
            <person name="Johnson J."/>
            <person name="Rokhsar D."/>
            <person name="Baxter I."/>
            <person name="Schmutz J."/>
            <person name="Brutnell T."/>
            <person name="Kellogg E."/>
        </authorList>
    </citation>
    <scope>NUCLEOTIDE SEQUENCE [LARGE SCALE GENOMIC DNA]</scope>
</reference>
<proteinExistence type="predicted"/>
<name>A0A4U6W7A3_SETVI</name>
<dbReference type="EMBL" id="CM016552">
    <property type="protein sequence ID" value="TKW37514.1"/>
    <property type="molecule type" value="Genomic_DNA"/>
</dbReference>
<evidence type="ECO:0000313" key="2">
    <source>
        <dbReference type="Proteomes" id="UP000298652"/>
    </source>
</evidence>
<accession>A0A4U6W7A3</accession>
<protein>
    <submittedName>
        <fullName evidence="1">Uncharacterized protein</fullName>
    </submittedName>
</protein>
<dbReference type="Proteomes" id="UP000298652">
    <property type="component" value="Chromosome 1"/>
</dbReference>
<gene>
    <name evidence="1" type="ORF">SEVIR_1G051450v2</name>
</gene>
<dbReference type="AlphaFoldDB" id="A0A4U6W7A3"/>
<evidence type="ECO:0000313" key="1">
    <source>
        <dbReference type="EMBL" id="TKW37514.1"/>
    </source>
</evidence>